<keyword evidence="3" id="KW-0560">Oxidoreductase</keyword>
<dbReference type="PRINTS" id="PR00463">
    <property type="entry name" value="EP450I"/>
</dbReference>
<dbReference type="GO" id="GO:0020037">
    <property type="term" value="F:heme binding"/>
    <property type="evidence" value="ECO:0007669"/>
    <property type="project" value="InterPro"/>
</dbReference>
<comment type="similarity">
    <text evidence="1">Belongs to the cytochrome P450 family.</text>
</comment>
<dbReference type="InterPro" id="IPR001128">
    <property type="entry name" value="Cyt_P450"/>
</dbReference>
<evidence type="ECO:0000256" key="5">
    <source>
        <dbReference type="ARBA" id="ARBA00023033"/>
    </source>
</evidence>
<feature type="binding site" description="axial binding residue" evidence="6">
    <location>
        <position position="442"/>
    </location>
    <ligand>
        <name>heme</name>
        <dbReference type="ChEBI" id="CHEBI:30413"/>
    </ligand>
    <ligandPart>
        <name>Fe</name>
        <dbReference type="ChEBI" id="CHEBI:18248"/>
    </ligandPart>
</feature>
<sequence>MIILGSIILSLVFSVAYAIAFLGRRGRNYPHGGPPTLPIIGNLHQMPLKRAHLKFTEWAKTYGGIYSLKLGTGTAIVLTDRRLVKQLIDKKSSIYSGRPISYVGHTLITGGDHLLIMDYGDVWRSFRKLVHQYFMEGRVEKEHTILVNAEATQMVRDFCIAPGKHMLHPKRFSNSIIMSLVFGIRTPTYNTAHMTKLYALMENWSKVMEAGNTPPVEIFPFLHWIPERFLGMWVSRAKDVGKEMNELYAEYLDLVIQRRKLEGNKESFIDKVLDQEDKLGLNRHQLYFLGGVLMEGGSDTSSSIIIAFIHAMTKWPEIQKKAQKEIDAAIGEDRTPVWSDYQRLPYVAAAVKEAMRWRPVVPLAFPHVLTEDDWVDGMYLPKGSTIFINAYGMHHDEKKFPNPEVFDPDHYKGQTALASELAIAADYESRDQYGYGSGRRLCPGIHLAERNLFLAISKLLWGFSISPGKDTYGNSIEADVSNETGYSAGFLVCAHDFPCEITPRSEARRETIMREFKQAEANVFSTYQIP</sequence>
<comment type="cofactor">
    <cofactor evidence="6">
        <name>heme</name>
        <dbReference type="ChEBI" id="CHEBI:30413"/>
    </cofactor>
</comment>
<dbReference type="AlphaFoldDB" id="A0A8E2ER71"/>
<dbReference type="SUPFAM" id="SSF48264">
    <property type="entry name" value="Cytochrome P450"/>
    <property type="match status" value="1"/>
</dbReference>
<evidence type="ECO:0000256" key="4">
    <source>
        <dbReference type="ARBA" id="ARBA00023004"/>
    </source>
</evidence>
<dbReference type="PANTHER" id="PTHR46300">
    <property type="entry name" value="P450, PUTATIVE (EUROFUNG)-RELATED-RELATED"/>
    <property type="match status" value="1"/>
</dbReference>
<keyword evidence="8" id="KW-1185">Reference proteome</keyword>
<name>A0A8E2ER71_9PEZI</name>
<dbReference type="GO" id="GO:0004497">
    <property type="term" value="F:monooxygenase activity"/>
    <property type="evidence" value="ECO:0007669"/>
    <property type="project" value="UniProtKB-KW"/>
</dbReference>
<protein>
    <submittedName>
        <fullName evidence="7">Putative cytochrome P450</fullName>
    </submittedName>
</protein>
<gene>
    <name evidence="7" type="ORF">AOQ84DRAFT_326166</name>
</gene>
<evidence type="ECO:0000256" key="6">
    <source>
        <dbReference type="PIRSR" id="PIRSR602401-1"/>
    </source>
</evidence>
<dbReference type="OrthoDB" id="1103324at2759"/>
<dbReference type="GO" id="GO:0005506">
    <property type="term" value="F:iron ion binding"/>
    <property type="evidence" value="ECO:0007669"/>
    <property type="project" value="InterPro"/>
</dbReference>
<dbReference type="Proteomes" id="UP000250140">
    <property type="component" value="Unassembled WGS sequence"/>
</dbReference>
<dbReference type="InterPro" id="IPR050364">
    <property type="entry name" value="Cytochrome_P450_fung"/>
</dbReference>
<evidence type="ECO:0000256" key="2">
    <source>
        <dbReference type="ARBA" id="ARBA00022723"/>
    </source>
</evidence>
<evidence type="ECO:0000256" key="1">
    <source>
        <dbReference type="ARBA" id="ARBA00010617"/>
    </source>
</evidence>
<dbReference type="Gene3D" id="1.10.630.10">
    <property type="entry name" value="Cytochrome P450"/>
    <property type="match status" value="1"/>
</dbReference>
<evidence type="ECO:0000313" key="7">
    <source>
        <dbReference type="EMBL" id="OCL03306.1"/>
    </source>
</evidence>
<keyword evidence="4 6" id="KW-0408">Iron</keyword>
<dbReference type="InterPro" id="IPR036396">
    <property type="entry name" value="Cyt_P450_sf"/>
</dbReference>
<dbReference type="CDD" id="cd11065">
    <property type="entry name" value="CYP64-like"/>
    <property type="match status" value="1"/>
</dbReference>
<dbReference type="GO" id="GO:0016705">
    <property type="term" value="F:oxidoreductase activity, acting on paired donors, with incorporation or reduction of molecular oxygen"/>
    <property type="evidence" value="ECO:0007669"/>
    <property type="project" value="InterPro"/>
</dbReference>
<organism evidence="7 8">
    <name type="scientific">Glonium stellatum</name>
    <dbReference type="NCBI Taxonomy" id="574774"/>
    <lineage>
        <taxon>Eukaryota</taxon>
        <taxon>Fungi</taxon>
        <taxon>Dikarya</taxon>
        <taxon>Ascomycota</taxon>
        <taxon>Pezizomycotina</taxon>
        <taxon>Dothideomycetes</taxon>
        <taxon>Pleosporomycetidae</taxon>
        <taxon>Gloniales</taxon>
        <taxon>Gloniaceae</taxon>
        <taxon>Glonium</taxon>
    </lineage>
</organism>
<dbReference type="InterPro" id="IPR002401">
    <property type="entry name" value="Cyt_P450_E_grp-I"/>
</dbReference>
<accession>A0A8E2ER71</accession>
<dbReference type="EMBL" id="KV750771">
    <property type="protein sequence ID" value="OCL03306.1"/>
    <property type="molecule type" value="Genomic_DNA"/>
</dbReference>
<keyword evidence="5" id="KW-0503">Monooxygenase</keyword>
<reference evidence="7 8" key="1">
    <citation type="journal article" date="2016" name="Nat. Commun.">
        <title>Ectomycorrhizal ecology is imprinted in the genome of the dominant symbiotic fungus Cenococcum geophilum.</title>
        <authorList>
            <consortium name="DOE Joint Genome Institute"/>
            <person name="Peter M."/>
            <person name="Kohler A."/>
            <person name="Ohm R.A."/>
            <person name="Kuo A."/>
            <person name="Krutzmann J."/>
            <person name="Morin E."/>
            <person name="Arend M."/>
            <person name="Barry K.W."/>
            <person name="Binder M."/>
            <person name="Choi C."/>
            <person name="Clum A."/>
            <person name="Copeland A."/>
            <person name="Grisel N."/>
            <person name="Haridas S."/>
            <person name="Kipfer T."/>
            <person name="LaButti K."/>
            <person name="Lindquist E."/>
            <person name="Lipzen A."/>
            <person name="Maire R."/>
            <person name="Meier B."/>
            <person name="Mihaltcheva S."/>
            <person name="Molinier V."/>
            <person name="Murat C."/>
            <person name="Poggeler S."/>
            <person name="Quandt C.A."/>
            <person name="Sperisen C."/>
            <person name="Tritt A."/>
            <person name="Tisserant E."/>
            <person name="Crous P.W."/>
            <person name="Henrissat B."/>
            <person name="Nehls U."/>
            <person name="Egli S."/>
            <person name="Spatafora J.W."/>
            <person name="Grigoriev I.V."/>
            <person name="Martin F.M."/>
        </authorList>
    </citation>
    <scope>NUCLEOTIDE SEQUENCE [LARGE SCALE GENOMIC DNA]</scope>
    <source>
        <strain evidence="7 8">CBS 207.34</strain>
    </source>
</reference>
<dbReference type="Pfam" id="PF00067">
    <property type="entry name" value="p450"/>
    <property type="match status" value="1"/>
</dbReference>
<dbReference type="PANTHER" id="PTHR46300:SF2">
    <property type="entry name" value="CYTOCHROME P450 MONOOXYGENASE ALNH-RELATED"/>
    <property type="match status" value="1"/>
</dbReference>
<evidence type="ECO:0000313" key="8">
    <source>
        <dbReference type="Proteomes" id="UP000250140"/>
    </source>
</evidence>
<proteinExistence type="inferred from homology"/>
<keyword evidence="6" id="KW-0349">Heme</keyword>
<keyword evidence="2 6" id="KW-0479">Metal-binding</keyword>
<evidence type="ECO:0000256" key="3">
    <source>
        <dbReference type="ARBA" id="ARBA00023002"/>
    </source>
</evidence>